<name>A0A9Q1EL31_SYNKA</name>
<dbReference type="EMBL" id="JAINUF010000015">
    <property type="protein sequence ID" value="KAJ8340791.1"/>
    <property type="molecule type" value="Genomic_DNA"/>
</dbReference>
<dbReference type="AlphaFoldDB" id="A0A9Q1EL31"/>
<dbReference type="OrthoDB" id="8962178at2759"/>
<reference evidence="4" key="1">
    <citation type="journal article" date="2023" name="Science">
        <title>Genome structures resolve the early diversification of teleost fishes.</title>
        <authorList>
            <person name="Parey E."/>
            <person name="Louis A."/>
            <person name="Montfort J."/>
            <person name="Bouchez O."/>
            <person name="Roques C."/>
            <person name="Iampietro C."/>
            <person name="Lluch J."/>
            <person name="Castinel A."/>
            <person name="Donnadieu C."/>
            <person name="Desvignes T."/>
            <person name="Floi Bucao C."/>
            <person name="Jouanno E."/>
            <person name="Wen M."/>
            <person name="Mejri S."/>
            <person name="Dirks R."/>
            <person name="Jansen H."/>
            <person name="Henkel C."/>
            <person name="Chen W.J."/>
            <person name="Zahm M."/>
            <person name="Cabau C."/>
            <person name="Klopp C."/>
            <person name="Thompson A.W."/>
            <person name="Robinson-Rechavi M."/>
            <person name="Braasch I."/>
            <person name="Lecointre G."/>
            <person name="Bobe J."/>
            <person name="Postlethwait J.H."/>
            <person name="Berthelot C."/>
            <person name="Roest Crollius H."/>
            <person name="Guiguen Y."/>
        </authorList>
    </citation>
    <scope>NUCLEOTIDE SEQUENCE</scope>
    <source>
        <strain evidence="4">WJC10195</strain>
    </source>
</reference>
<feature type="coiled-coil region" evidence="1">
    <location>
        <begin position="18"/>
        <end position="45"/>
    </location>
</feature>
<evidence type="ECO:0000313" key="5">
    <source>
        <dbReference type="Proteomes" id="UP001152622"/>
    </source>
</evidence>
<keyword evidence="5" id="KW-1185">Reference proteome</keyword>
<proteinExistence type="predicted"/>
<keyword evidence="2" id="KW-0812">Transmembrane</keyword>
<evidence type="ECO:0000256" key="2">
    <source>
        <dbReference type="SAM" id="Phobius"/>
    </source>
</evidence>
<evidence type="ECO:0000256" key="1">
    <source>
        <dbReference type="SAM" id="Coils"/>
    </source>
</evidence>
<keyword evidence="2" id="KW-1133">Transmembrane helix</keyword>
<dbReference type="Proteomes" id="UP001152622">
    <property type="component" value="Chromosome 15"/>
</dbReference>
<keyword evidence="3" id="KW-0732">Signal</keyword>
<evidence type="ECO:0000256" key="3">
    <source>
        <dbReference type="SAM" id="SignalP"/>
    </source>
</evidence>
<feature type="signal peptide" evidence="3">
    <location>
        <begin position="1"/>
        <end position="20"/>
    </location>
</feature>
<gene>
    <name evidence="4" type="ORF">SKAU_G00330820</name>
</gene>
<protein>
    <submittedName>
        <fullName evidence="4">Uncharacterized protein</fullName>
    </submittedName>
</protein>
<keyword evidence="2" id="KW-0472">Membrane</keyword>
<feature type="chain" id="PRO_5040461516" evidence="3">
    <location>
        <begin position="21"/>
        <end position="71"/>
    </location>
</feature>
<accession>A0A9Q1EL31</accession>
<feature type="transmembrane region" description="Helical" evidence="2">
    <location>
        <begin position="44"/>
        <end position="68"/>
    </location>
</feature>
<comment type="caution">
    <text evidence="4">The sequence shown here is derived from an EMBL/GenBank/DDBJ whole genome shotgun (WGS) entry which is preliminary data.</text>
</comment>
<organism evidence="4 5">
    <name type="scientific">Synaphobranchus kaupii</name>
    <name type="common">Kaup's arrowtooth eel</name>
    <dbReference type="NCBI Taxonomy" id="118154"/>
    <lineage>
        <taxon>Eukaryota</taxon>
        <taxon>Metazoa</taxon>
        <taxon>Chordata</taxon>
        <taxon>Craniata</taxon>
        <taxon>Vertebrata</taxon>
        <taxon>Euteleostomi</taxon>
        <taxon>Actinopterygii</taxon>
        <taxon>Neopterygii</taxon>
        <taxon>Teleostei</taxon>
        <taxon>Anguilliformes</taxon>
        <taxon>Synaphobranchidae</taxon>
        <taxon>Synaphobranchus</taxon>
    </lineage>
</organism>
<keyword evidence="1" id="KW-0175">Coiled coil</keyword>
<evidence type="ECO:0000313" key="4">
    <source>
        <dbReference type="EMBL" id="KAJ8340791.1"/>
    </source>
</evidence>
<sequence>MKKLLFCVVFTLVVLQCVMAQEHEVKELMDKAEKTLREMGQAMNSASVLAPAPVLLQLGMTVFPALLYKLL</sequence>